<comment type="caution">
    <text evidence="2">The sequence shown here is derived from an EMBL/GenBank/DDBJ whole genome shotgun (WGS) entry which is preliminary data.</text>
</comment>
<gene>
    <name evidence="2" type="ORF">ABB37_07015</name>
</gene>
<dbReference type="VEuPathDB" id="TriTrypDB:LpyrH10_16_1970"/>
<evidence type="ECO:0000313" key="3">
    <source>
        <dbReference type="Proteomes" id="UP000037923"/>
    </source>
</evidence>
<dbReference type="EMBL" id="LGTL01000016">
    <property type="protein sequence ID" value="KPA77672.1"/>
    <property type="molecule type" value="Genomic_DNA"/>
</dbReference>
<dbReference type="RefSeq" id="XP_015656111.1">
    <property type="nucleotide sequence ID" value="XM_015805498.1"/>
</dbReference>
<organism evidence="2 3">
    <name type="scientific">Leptomonas pyrrhocoris</name>
    <name type="common">Firebug parasite</name>
    <dbReference type="NCBI Taxonomy" id="157538"/>
    <lineage>
        <taxon>Eukaryota</taxon>
        <taxon>Discoba</taxon>
        <taxon>Euglenozoa</taxon>
        <taxon>Kinetoplastea</taxon>
        <taxon>Metakinetoplastina</taxon>
        <taxon>Trypanosomatida</taxon>
        <taxon>Trypanosomatidae</taxon>
        <taxon>Leishmaniinae</taxon>
        <taxon>Leptomonas</taxon>
    </lineage>
</organism>
<reference evidence="2 3" key="1">
    <citation type="submission" date="2015-07" db="EMBL/GenBank/DDBJ databases">
        <title>High-quality genome of monoxenous trypanosomatid Leptomonas pyrrhocoris.</title>
        <authorList>
            <person name="Flegontov P."/>
            <person name="Butenko A."/>
            <person name="Firsov S."/>
            <person name="Vlcek C."/>
            <person name="Logacheva M.D."/>
            <person name="Field M."/>
            <person name="Filatov D."/>
            <person name="Flegontova O."/>
            <person name="Gerasimov E."/>
            <person name="Jackson A.P."/>
            <person name="Kelly S."/>
            <person name="Opperdoes F."/>
            <person name="O'Reilly A."/>
            <person name="Votypka J."/>
            <person name="Yurchenko V."/>
            <person name="Lukes J."/>
        </authorList>
    </citation>
    <scope>NUCLEOTIDE SEQUENCE [LARGE SCALE GENOMIC DNA]</scope>
    <source>
        <strain evidence="2">H10</strain>
    </source>
</reference>
<proteinExistence type="predicted"/>
<keyword evidence="3" id="KW-1185">Reference proteome</keyword>
<accession>A0A0N0DTN6</accession>
<sequence>MKRLYGTTSLDVLEGAGFEPVLNAQGEQIAAADRSLTEAALQQVQQGIRNLSAVLASSACRGRGGNGPWAYGGGGAAEKEEAPPKKPMRRAREKSSRGDAKPVNCLQTGDLVLVDGDLAAGKTNNLEVDKILQHFFPPKTVLRCHTFPQLFRSSVAEIEKLVEDKESEFLPDRLTTPLDCRYSAHGRQKPNPTPGVSTPRPPTLYRRISAGN</sequence>
<feature type="region of interest" description="Disordered" evidence="1">
    <location>
        <begin position="67"/>
        <end position="101"/>
    </location>
</feature>
<dbReference type="GeneID" id="26907301"/>
<evidence type="ECO:0000313" key="2">
    <source>
        <dbReference type="EMBL" id="KPA77672.1"/>
    </source>
</evidence>
<dbReference type="AlphaFoldDB" id="A0A0N0DTN6"/>
<evidence type="ECO:0000256" key="1">
    <source>
        <dbReference type="SAM" id="MobiDB-lite"/>
    </source>
</evidence>
<name>A0A0N0DTN6_LEPPY</name>
<protein>
    <submittedName>
        <fullName evidence="2">Uncharacterized protein</fullName>
    </submittedName>
</protein>
<feature type="compositionally biased region" description="Gly residues" evidence="1">
    <location>
        <begin position="67"/>
        <end position="76"/>
    </location>
</feature>
<dbReference type="Proteomes" id="UP000037923">
    <property type="component" value="Unassembled WGS sequence"/>
</dbReference>
<feature type="region of interest" description="Disordered" evidence="1">
    <location>
        <begin position="182"/>
        <end position="212"/>
    </location>
</feature>